<proteinExistence type="predicted"/>
<dbReference type="AlphaFoldDB" id="A0A2A6J521"/>
<dbReference type="PANTHER" id="PTHR43236">
    <property type="entry name" value="ANTITOXIN HIGA1"/>
    <property type="match status" value="1"/>
</dbReference>
<evidence type="ECO:0000313" key="2">
    <source>
        <dbReference type="EMBL" id="PDT01408.1"/>
    </source>
</evidence>
<organism evidence="2 3">
    <name type="scientific">Rhizobium chutanense</name>
    <dbReference type="NCBI Taxonomy" id="2035448"/>
    <lineage>
        <taxon>Bacteria</taxon>
        <taxon>Pseudomonadati</taxon>
        <taxon>Pseudomonadota</taxon>
        <taxon>Alphaproteobacteria</taxon>
        <taxon>Hyphomicrobiales</taxon>
        <taxon>Rhizobiaceae</taxon>
        <taxon>Rhizobium/Agrobacterium group</taxon>
        <taxon>Rhizobium</taxon>
    </lineage>
</organism>
<accession>A0A2A6J521</accession>
<protein>
    <recommendedName>
        <fullName evidence="1">IrrE N-terminal-like domain-containing protein</fullName>
    </recommendedName>
</protein>
<comment type="caution">
    <text evidence="2">The sequence shown here is derived from an EMBL/GenBank/DDBJ whole genome shotgun (WGS) entry which is preliminary data.</text>
</comment>
<feature type="domain" description="IrrE N-terminal-like" evidence="1">
    <location>
        <begin position="35"/>
        <end position="169"/>
    </location>
</feature>
<evidence type="ECO:0000259" key="1">
    <source>
        <dbReference type="Pfam" id="PF06114"/>
    </source>
</evidence>
<keyword evidence="3" id="KW-1185">Reference proteome</keyword>
<evidence type="ECO:0000313" key="3">
    <source>
        <dbReference type="Proteomes" id="UP000220768"/>
    </source>
</evidence>
<dbReference type="Pfam" id="PF06114">
    <property type="entry name" value="Peptidase_M78"/>
    <property type="match status" value="1"/>
</dbReference>
<dbReference type="InterPro" id="IPR010359">
    <property type="entry name" value="IrrE_HExxH"/>
</dbReference>
<dbReference type="Proteomes" id="UP000220768">
    <property type="component" value="Unassembled WGS sequence"/>
</dbReference>
<dbReference type="EMBL" id="NWSV01000023">
    <property type="protein sequence ID" value="PDT01408.1"/>
    <property type="molecule type" value="Genomic_DNA"/>
</dbReference>
<gene>
    <name evidence="2" type="ORF">CO666_25250</name>
</gene>
<reference evidence="2 3" key="1">
    <citation type="submission" date="2017-09" db="EMBL/GenBank/DDBJ databases">
        <title>Comparative genomics of rhizobia isolated from Phaseolus vulgaris in China.</title>
        <authorList>
            <person name="Tong W."/>
        </authorList>
    </citation>
    <scope>NUCLEOTIDE SEQUENCE [LARGE SCALE GENOMIC DNA]</scope>
    <source>
        <strain evidence="2 3">C5</strain>
    </source>
</reference>
<dbReference type="PANTHER" id="PTHR43236:SF2">
    <property type="entry name" value="BLL0069 PROTEIN"/>
    <property type="match status" value="1"/>
</dbReference>
<dbReference type="GeneID" id="75217406"/>
<name>A0A2A6J521_9HYPH</name>
<sequence>MTRSAEKEKATQAARQLLTKFSVKSVPVPLERIVKALGIRVEYAPLDGELSGLVYVREGLPIVGINTLHAPNRQRFTLAHELAHVQLHGPELENAVHVDRGSLRRDAISAAGTDPIEIEANTFAAELLMPQDLLLAILDGRSIDLEDDEAVAGLAKRFRVSEAAMRFRLDSLGGAG</sequence>
<dbReference type="Gene3D" id="1.10.10.2910">
    <property type="match status" value="1"/>
</dbReference>
<dbReference type="RefSeq" id="WP_097614791.1">
    <property type="nucleotide sequence ID" value="NZ_NWSV01000023.1"/>
</dbReference>
<dbReference type="InterPro" id="IPR052345">
    <property type="entry name" value="Rad_response_metalloprotease"/>
</dbReference>